<sequence>MSRSNGVGLARAASLQSSQWRVRAGFSPASTSLVLDQPIGSGAAYSGEVTSPVTAPGPDRCPGVFATHSALDGELARIRVPGGIIDAAALESMAAAADEFGDGGIEITVRGNLQVRGIPVDRVTEFAAAVTAAGLASSSAHDRVRNVTMSPLTGRVGGTTDLRPVARALHAAIVDRPWSAGLSGRFWFGLDDGRGDILAHGADVTGVALDDERSVVVVGGRPVGEPVPHAHLAEAMINTAGAFVEIADGAWRVTDLDGDRADALYTRLGIADAVIPQPRHPDPRVGWFTQTDGRVLVGAVVPFGRLTAEQARYAAAIGTTVTVTPEREIIIGDLDEAVADTVVRVLAPLGFVFDARSPWTSLTACAGSAGCRKSLADVRGDLSHHVAGLERAADTPNPQPQIRQPQLPPAQITDSERTDSQDDEPPYREHWVGCARGCGSPARTHVRVLASSGGYLREHREAVR</sequence>
<reference evidence="9" key="1">
    <citation type="submission" date="2023-06" db="EMBL/GenBank/DDBJ databases">
        <title>Gordonia sp. nov. and Pseudochrobactrum sp. nov., two species isolated from the burying beetle Nicrophorus vespilloides.</title>
        <authorList>
            <person name="Poehlein A."/>
            <person name="Guzman J."/>
            <person name="Daniel R."/>
            <person name="Vilcinskas A."/>
        </authorList>
    </citation>
    <scope>NUCLEOTIDE SEQUENCE</scope>
    <source>
        <strain evidence="9">MP11Mi</strain>
    </source>
</reference>
<dbReference type="Gene3D" id="3.30.413.10">
    <property type="entry name" value="Sulfite Reductase Hemoprotein, domain 1"/>
    <property type="match status" value="1"/>
</dbReference>
<dbReference type="InterPro" id="IPR005117">
    <property type="entry name" value="NiRdtase/SiRdtase_haem-b_fer"/>
</dbReference>
<keyword evidence="6" id="KW-0411">Iron-sulfur</keyword>
<dbReference type="SUPFAM" id="SSF55124">
    <property type="entry name" value="Nitrite/Sulfite reductase N-terminal domain-like"/>
    <property type="match status" value="2"/>
</dbReference>
<dbReference type="Gene3D" id="3.90.480.10">
    <property type="entry name" value="Sulfite Reductase Hemoprotein,Domain 2"/>
    <property type="match status" value="2"/>
</dbReference>
<feature type="compositionally biased region" description="Low complexity" evidence="7">
    <location>
        <begin position="400"/>
        <end position="411"/>
    </location>
</feature>
<feature type="region of interest" description="Disordered" evidence="7">
    <location>
        <begin position="392"/>
        <end position="430"/>
    </location>
</feature>
<dbReference type="GO" id="GO:0046872">
    <property type="term" value="F:metal ion binding"/>
    <property type="evidence" value="ECO:0007669"/>
    <property type="project" value="UniProtKB-KW"/>
</dbReference>
<dbReference type="EMBL" id="CP128986">
    <property type="protein sequence ID" value="WOC14082.1"/>
    <property type="molecule type" value="Genomic_DNA"/>
</dbReference>
<keyword evidence="5" id="KW-0408">Iron</keyword>
<dbReference type="Pfam" id="PF03460">
    <property type="entry name" value="NIR_SIR_ferr"/>
    <property type="match status" value="1"/>
</dbReference>
<evidence type="ECO:0000256" key="4">
    <source>
        <dbReference type="ARBA" id="ARBA00023002"/>
    </source>
</evidence>
<dbReference type="InterPro" id="IPR045854">
    <property type="entry name" value="NO2/SO3_Rdtase_4Fe4S_sf"/>
</dbReference>
<keyword evidence="2" id="KW-0349">Heme</keyword>
<dbReference type="PANTHER" id="PTHR32439">
    <property type="entry name" value="FERREDOXIN--NITRITE REDUCTASE, CHLOROPLASTIC"/>
    <property type="match status" value="1"/>
</dbReference>
<keyword evidence="4" id="KW-0560">Oxidoreductase</keyword>
<dbReference type="GO" id="GO:0016491">
    <property type="term" value="F:oxidoreductase activity"/>
    <property type="evidence" value="ECO:0007669"/>
    <property type="project" value="UniProtKB-KW"/>
</dbReference>
<dbReference type="InterPro" id="IPR036136">
    <property type="entry name" value="Nit/Sulf_reduc_fer-like_dom_sf"/>
</dbReference>
<proteinExistence type="predicted"/>
<organism evidence="9">
    <name type="scientific">Gordonia sp. MP11Mi</name>
    <dbReference type="NCBI Taxonomy" id="3022769"/>
    <lineage>
        <taxon>Bacteria</taxon>
        <taxon>Bacillati</taxon>
        <taxon>Actinomycetota</taxon>
        <taxon>Actinomycetes</taxon>
        <taxon>Mycobacteriales</taxon>
        <taxon>Gordoniaceae</taxon>
        <taxon>Gordonia</taxon>
    </lineage>
</organism>
<evidence type="ECO:0000256" key="5">
    <source>
        <dbReference type="ARBA" id="ARBA00023004"/>
    </source>
</evidence>
<gene>
    <name evidence="9" type="ORF">MP11Mi_31940</name>
</gene>
<dbReference type="PANTHER" id="PTHR32439:SF9">
    <property type="entry name" value="BLR3264 PROTEIN"/>
    <property type="match status" value="1"/>
</dbReference>
<evidence type="ECO:0000256" key="6">
    <source>
        <dbReference type="ARBA" id="ARBA00023014"/>
    </source>
</evidence>
<keyword evidence="1" id="KW-0004">4Fe-4S</keyword>
<feature type="compositionally biased region" description="Basic and acidic residues" evidence="7">
    <location>
        <begin position="414"/>
        <end position="430"/>
    </location>
</feature>
<evidence type="ECO:0000256" key="1">
    <source>
        <dbReference type="ARBA" id="ARBA00022485"/>
    </source>
</evidence>
<evidence type="ECO:0000256" key="3">
    <source>
        <dbReference type="ARBA" id="ARBA00022723"/>
    </source>
</evidence>
<accession>A0AA97GWT7</accession>
<evidence type="ECO:0000259" key="8">
    <source>
        <dbReference type="Pfam" id="PF03460"/>
    </source>
</evidence>
<protein>
    <recommendedName>
        <fullName evidence="8">Nitrite/Sulfite reductase ferredoxin-like domain-containing protein</fullName>
    </recommendedName>
</protein>
<evidence type="ECO:0000256" key="2">
    <source>
        <dbReference type="ARBA" id="ARBA00022617"/>
    </source>
</evidence>
<dbReference type="GO" id="GO:0051539">
    <property type="term" value="F:4 iron, 4 sulfur cluster binding"/>
    <property type="evidence" value="ECO:0007669"/>
    <property type="project" value="UniProtKB-KW"/>
</dbReference>
<keyword evidence="3" id="KW-0479">Metal-binding</keyword>
<name>A0AA97GWT7_9ACTN</name>
<dbReference type="AlphaFoldDB" id="A0AA97GWT7"/>
<evidence type="ECO:0000313" key="9">
    <source>
        <dbReference type="EMBL" id="WOC14082.1"/>
    </source>
</evidence>
<feature type="domain" description="Nitrite/Sulfite reductase ferredoxin-like" evidence="8">
    <location>
        <begin position="76"/>
        <end position="132"/>
    </location>
</feature>
<dbReference type="InterPro" id="IPR051329">
    <property type="entry name" value="NIR_SIR_4Fe-4S"/>
</dbReference>
<evidence type="ECO:0000256" key="7">
    <source>
        <dbReference type="SAM" id="MobiDB-lite"/>
    </source>
</evidence>